<comment type="caution">
    <text evidence="6">The sequence shown here is derived from an EMBL/GenBank/DDBJ whole genome shotgun (WGS) entry which is preliminary data.</text>
</comment>
<protein>
    <submittedName>
        <fullName evidence="6">Probable aldehyde reductase</fullName>
    </submittedName>
</protein>
<dbReference type="EMBL" id="CAFZ01000406">
    <property type="protein sequence ID" value="CCA75159.1"/>
    <property type="molecule type" value="Genomic_DNA"/>
</dbReference>
<dbReference type="Proteomes" id="UP000007148">
    <property type="component" value="Unassembled WGS sequence"/>
</dbReference>
<dbReference type="SUPFAM" id="SSF51430">
    <property type="entry name" value="NAD(P)-linked oxidoreductase"/>
    <property type="match status" value="1"/>
</dbReference>
<organism evidence="6 7">
    <name type="scientific">Serendipita indica (strain DSM 11827)</name>
    <name type="common">Root endophyte fungus</name>
    <name type="synonym">Piriformospora indica</name>
    <dbReference type="NCBI Taxonomy" id="1109443"/>
    <lineage>
        <taxon>Eukaryota</taxon>
        <taxon>Fungi</taxon>
        <taxon>Dikarya</taxon>
        <taxon>Basidiomycota</taxon>
        <taxon>Agaricomycotina</taxon>
        <taxon>Agaricomycetes</taxon>
        <taxon>Sebacinales</taxon>
        <taxon>Serendipitaceae</taxon>
        <taxon>Serendipita</taxon>
    </lineage>
</organism>
<evidence type="ECO:0000313" key="6">
    <source>
        <dbReference type="EMBL" id="CCA75159.1"/>
    </source>
</evidence>
<dbReference type="GO" id="GO:0016616">
    <property type="term" value="F:oxidoreductase activity, acting on the CH-OH group of donors, NAD or NADP as acceptor"/>
    <property type="evidence" value="ECO:0007669"/>
    <property type="project" value="UniProtKB-ARBA"/>
</dbReference>
<feature type="domain" description="NADP-dependent oxidoreductase" evidence="5">
    <location>
        <begin position="19"/>
        <end position="285"/>
    </location>
</feature>
<dbReference type="OrthoDB" id="416253at2759"/>
<gene>
    <name evidence="6" type="ORF">PIIN_09143</name>
</gene>
<accession>G4TV16</accession>
<evidence type="ECO:0000256" key="3">
    <source>
        <dbReference type="PIRSR" id="PIRSR000097-2"/>
    </source>
</evidence>
<evidence type="ECO:0000256" key="4">
    <source>
        <dbReference type="PIRSR" id="PIRSR000097-3"/>
    </source>
</evidence>
<dbReference type="FunFam" id="3.20.20.100:FF:000002">
    <property type="entry name" value="2,5-diketo-D-gluconic acid reductase A"/>
    <property type="match status" value="1"/>
</dbReference>
<dbReference type="PROSITE" id="PS00798">
    <property type="entry name" value="ALDOKETO_REDUCTASE_1"/>
    <property type="match status" value="1"/>
</dbReference>
<dbReference type="InterPro" id="IPR023210">
    <property type="entry name" value="NADP_OxRdtase_dom"/>
</dbReference>
<keyword evidence="7" id="KW-1185">Reference proteome</keyword>
<dbReference type="PIRSF" id="PIRSF000097">
    <property type="entry name" value="AKR"/>
    <property type="match status" value="1"/>
</dbReference>
<keyword evidence="1" id="KW-0560">Oxidoreductase</keyword>
<evidence type="ECO:0000259" key="5">
    <source>
        <dbReference type="Pfam" id="PF00248"/>
    </source>
</evidence>
<dbReference type="InterPro" id="IPR020471">
    <property type="entry name" value="AKR"/>
</dbReference>
<dbReference type="PRINTS" id="PR00069">
    <property type="entry name" value="ALDKETRDTASE"/>
</dbReference>
<feature type="binding site" evidence="3">
    <location>
        <position position="109"/>
    </location>
    <ligand>
        <name>substrate</name>
    </ligand>
</feature>
<feature type="site" description="Lowers pKa of active site Tyr" evidence="4">
    <location>
        <position position="78"/>
    </location>
</feature>
<dbReference type="InterPro" id="IPR036812">
    <property type="entry name" value="NAD(P)_OxRdtase_dom_sf"/>
</dbReference>
<evidence type="ECO:0000256" key="1">
    <source>
        <dbReference type="ARBA" id="ARBA00023002"/>
    </source>
</evidence>
<reference evidence="6 7" key="1">
    <citation type="journal article" date="2011" name="PLoS Pathog.">
        <title>Endophytic Life Strategies Decoded by Genome and Transcriptome Analyses of the Mutualistic Root Symbiont Piriformospora indica.</title>
        <authorList>
            <person name="Zuccaro A."/>
            <person name="Lahrmann U."/>
            <person name="Guldener U."/>
            <person name="Langen G."/>
            <person name="Pfiffi S."/>
            <person name="Biedenkopf D."/>
            <person name="Wong P."/>
            <person name="Samans B."/>
            <person name="Grimm C."/>
            <person name="Basiewicz M."/>
            <person name="Murat C."/>
            <person name="Martin F."/>
            <person name="Kogel K.H."/>
        </authorList>
    </citation>
    <scope>NUCLEOTIDE SEQUENCE [LARGE SCALE GENOMIC DNA]</scope>
    <source>
        <strain evidence="6 7">DSM 11827</strain>
    </source>
</reference>
<evidence type="ECO:0000256" key="2">
    <source>
        <dbReference type="PIRSR" id="PIRSR000097-1"/>
    </source>
</evidence>
<dbReference type="eggNOG" id="KOG1577">
    <property type="taxonomic scope" value="Eukaryota"/>
</dbReference>
<proteinExistence type="predicted"/>
<dbReference type="HOGENOM" id="CLU_023205_0_0_1"/>
<feature type="active site" description="Proton donor" evidence="2">
    <location>
        <position position="53"/>
    </location>
</feature>
<dbReference type="InParanoid" id="G4TV16"/>
<dbReference type="InterPro" id="IPR018170">
    <property type="entry name" value="Aldo/ket_reductase_CS"/>
</dbReference>
<dbReference type="OMA" id="MHSPMGI"/>
<evidence type="ECO:0000313" key="7">
    <source>
        <dbReference type="Proteomes" id="UP000007148"/>
    </source>
</evidence>
<dbReference type="STRING" id="1109443.G4TV16"/>
<dbReference type="AlphaFoldDB" id="G4TV16"/>
<dbReference type="PANTHER" id="PTHR11732">
    <property type="entry name" value="ALDO/KETO REDUCTASE"/>
    <property type="match status" value="1"/>
</dbReference>
<sequence>MAVKVPTVKLNNGLEMPIIGLGTWQSPKDQVVAAVEYALKEGGYRHIDCAFAYGNEDAVGEGIRRSGVPREEIWVTSKAWPTYLNRVEECLDQTLSNLGLDYLDLYLIHWPIHLNPSGNNHLFPTLPNGVRDVIHDWPLSETWSQMESLVKKGKVRSIGVSNFSELKLNEILPTATIIPAVNQLELHVYNPQKKLLKFMEEKGIKPQAYSPLGSSKSPLMADETVVQIANAKGVEPSAVLLAYLVAKGITALPKSVTPQRIADNLSKTISVSFTPEEFEQLDTLAENGKQQRFIKPPWPVKLGFEDWI</sequence>
<dbReference type="Gene3D" id="3.20.20.100">
    <property type="entry name" value="NADP-dependent oxidoreductase domain"/>
    <property type="match status" value="1"/>
</dbReference>
<dbReference type="Pfam" id="PF00248">
    <property type="entry name" value="Aldo_ket_red"/>
    <property type="match status" value="1"/>
</dbReference>
<name>G4TV16_SERID</name>
<dbReference type="PROSITE" id="PS00062">
    <property type="entry name" value="ALDOKETO_REDUCTASE_2"/>
    <property type="match status" value="1"/>
</dbReference>